<dbReference type="PANTHER" id="PTHR43102:SF2">
    <property type="entry name" value="GAF DOMAIN-CONTAINING PROTEIN"/>
    <property type="match status" value="1"/>
</dbReference>
<evidence type="ECO:0000256" key="1">
    <source>
        <dbReference type="ARBA" id="ARBA00000085"/>
    </source>
</evidence>
<dbReference type="SUPFAM" id="SSF55781">
    <property type="entry name" value="GAF domain-like"/>
    <property type="match status" value="1"/>
</dbReference>
<reference evidence="6 7" key="1">
    <citation type="submission" date="2016-11" db="EMBL/GenBank/DDBJ databases">
        <title>Trade-off between light-utilization and light-protection in marine flavobacteria.</title>
        <authorList>
            <person name="Kumagai Y."/>
        </authorList>
    </citation>
    <scope>NUCLEOTIDE SEQUENCE [LARGE SCALE GENOMIC DNA]</scope>
    <source>
        <strain evidence="6 7">JCM 13191</strain>
    </source>
</reference>
<keyword evidence="3" id="KW-0597">Phosphoprotein</keyword>
<dbReference type="EMBL" id="CP019344">
    <property type="protein sequence ID" value="ARN78808.1"/>
    <property type="molecule type" value="Genomic_DNA"/>
</dbReference>
<dbReference type="InterPro" id="IPR005467">
    <property type="entry name" value="His_kinase_dom"/>
</dbReference>
<dbReference type="InterPro" id="IPR036890">
    <property type="entry name" value="HATPase_C_sf"/>
</dbReference>
<keyword evidence="4" id="KW-0175">Coiled coil</keyword>
<evidence type="ECO:0000256" key="2">
    <source>
        <dbReference type="ARBA" id="ARBA00012438"/>
    </source>
</evidence>
<evidence type="ECO:0000313" key="7">
    <source>
        <dbReference type="Proteomes" id="UP000193431"/>
    </source>
</evidence>
<evidence type="ECO:0000313" key="6">
    <source>
        <dbReference type="EMBL" id="ARN78808.1"/>
    </source>
</evidence>
<dbReference type="Gene3D" id="3.30.450.40">
    <property type="match status" value="1"/>
</dbReference>
<dbReference type="Pfam" id="PF01590">
    <property type="entry name" value="GAF"/>
    <property type="match status" value="1"/>
</dbReference>
<dbReference type="Pfam" id="PF00512">
    <property type="entry name" value="HisKA"/>
    <property type="match status" value="1"/>
</dbReference>
<dbReference type="InterPro" id="IPR003018">
    <property type="entry name" value="GAF"/>
</dbReference>
<dbReference type="STRING" id="331648.BST97_12865"/>
<evidence type="ECO:0000256" key="4">
    <source>
        <dbReference type="SAM" id="Coils"/>
    </source>
</evidence>
<accession>A0A1W6MMI6</accession>
<feature type="coiled-coil region" evidence="4">
    <location>
        <begin position="142"/>
        <end position="182"/>
    </location>
</feature>
<dbReference type="SMART" id="SM00065">
    <property type="entry name" value="GAF"/>
    <property type="match status" value="1"/>
</dbReference>
<protein>
    <recommendedName>
        <fullName evidence="2">histidine kinase</fullName>
        <ecNumber evidence="2">2.7.13.3</ecNumber>
    </recommendedName>
</protein>
<dbReference type="SMART" id="SM00387">
    <property type="entry name" value="HATPase_c"/>
    <property type="match status" value="1"/>
</dbReference>
<proteinExistence type="predicted"/>
<dbReference type="Pfam" id="PF02518">
    <property type="entry name" value="HATPase_c"/>
    <property type="match status" value="1"/>
</dbReference>
<dbReference type="Gene3D" id="3.30.565.10">
    <property type="entry name" value="Histidine kinase-like ATPase, C-terminal domain"/>
    <property type="match status" value="1"/>
</dbReference>
<dbReference type="PROSITE" id="PS50109">
    <property type="entry name" value="HIS_KIN"/>
    <property type="match status" value="1"/>
</dbReference>
<dbReference type="CDD" id="cd00082">
    <property type="entry name" value="HisKA"/>
    <property type="match status" value="1"/>
</dbReference>
<dbReference type="Proteomes" id="UP000193431">
    <property type="component" value="Chromosome"/>
</dbReference>
<evidence type="ECO:0000259" key="5">
    <source>
        <dbReference type="PROSITE" id="PS50109"/>
    </source>
</evidence>
<dbReference type="PRINTS" id="PR00344">
    <property type="entry name" value="BCTRLSENSOR"/>
</dbReference>
<dbReference type="SUPFAM" id="SSF55874">
    <property type="entry name" value="ATPase domain of HSP90 chaperone/DNA topoisomerase II/histidine kinase"/>
    <property type="match status" value="1"/>
</dbReference>
<comment type="catalytic activity">
    <reaction evidence="1">
        <text>ATP + protein L-histidine = ADP + protein N-phospho-L-histidine.</text>
        <dbReference type="EC" id="2.7.13.3"/>
    </reaction>
</comment>
<dbReference type="InterPro" id="IPR003594">
    <property type="entry name" value="HATPase_dom"/>
</dbReference>
<organism evidence="6 7">
    <name type="scientific">Nonlabens spongiae</name>
    <dbReference type="NCBI Taxonomy" id="331648"/>
    <lineage>
        <taxon>Bacteria</taxon>
        <taxon>Pseudomonadati</taxon>
        <taxon>Bacteroidota</taxon>
        <taxon>Flavobacteriia</taxon>
        <taxon>Flavobacteriales</taxon>
        <taxon>Flavobacteriaceae</taxon>
        <taxon>Nonlabens</taxon>
    </lineage>
</organism>
<dbReference type="OrthoDB" id="9811889at2"/>
<dbReference type="InterPro" id="IPR036097">
    <property type="entry name" value="HisK_dim/P_sf"/>
</dbReference>
<dbReference type="SUPFAM" id="SSF47384">
    <property type="entry name" value="Homodimeric domain of signal transducing histidine kinase"/>
    <property type="match status" value="1"/>
</dbReference>
<sequence>MKIAQIPSNEVARLRALNRLKILDTVNETHYDTITQLASYVCGTKSSVISLVDENRQWFKSTIGIDICETGRDVSFCAHAINNPKHLMEVPDATLDPRFHDNPLVTDNTNPVIFYAGVPLKDNEGHAIGTLCVLHNKPKKLKKKQRKALQSLALQVEELLKLRALNNELELSRKHLKRHNDLLKDFAGTVSHDMKMPLANLIVTSDLLSKKYDALLDSSGKKYLKYLKQSSLSLSDYISNILTHYEASSYDLDDRVEFHLNDLLEEIMDLLDVNHDCEINFPDENLSINCNKTALEQIFINLLVNSIKYNDKETTVINITSENSDTFYRFSVKDNGRGIPADKIDTIFELFKTSGEPDRDGKKGHGIGLTTVKQLVEDLDGSINVQSHEKVGTTFTFTIKK</sequence>
<dbReference type="AlphaFoldDB" id="A0A1W6MMI6"/>
<feature type="domain" description="Histidine kinase" evidence="5">
    <location>
        <begin position="189"/>
        <end position="401"/>
    </location>
</feature>
<dbReference type="PANTHER" id="PTHR43102">
    <property type="entry name" value="SLR1143 PROTEIN"/>
    <property type="match status" value="1"/>
</dbReference>
<dbReference type="EC" id="2.7.13.3" evidence="2"/>
<dbReference type="InterPro" id="IPR029016">
    <property type="entry name" value="GAF-like_dom_sf"/>
</dbReference>
<dbReference type="InterPro" id="IPR004358">
    <property type="entry name" value="Sig_transdc_His_kin-like_C"/>
</dbReference>
<dbReference type="InterPro" id="IPR003661">
    <property type="entry name" value="HisK_dim/P_dom"/>
</dbReference>
<dbReference type="CDD" id="cd00075">
    <property type="entry name" value="HATPase"/>
    <property type="match status" value="1"/>
</dbReference>
<evidence type="ECO:0000256" key="3">
    <source>
        <dbReference type="ARBA" id="ARBA00022553"/>
    </source>
</evidence>
<gene>
    <name evidence="6" type="ORF">BST97_12865</name>
</gene>
<dbReference type="Gene3D" id="1.10.287.130">
    <property type="match status" value="1"/>
</dbReference>
<dbReference type="SMART" id="SM00388">
    <property type="entry name" value="HisKA"/>
    <property type="match status" value="1"/>
</dbReference>
<name>A0A1W6MMI6_9FLAO</name>
<keyword evidence="7" id="KW-1185">Reference proteome</keyword>
<dbReference type="GO" id="GO:0000155">
    <property type="term" value="F:phosphorelay sensor kinase activity"/>
    <property type="evidence" value="ECO:0007669"/>
    <property type="project" value="InterPro"/>
</dbReference>
<dbReference type="RefSeq" id="WP_085767614.1">
    <property type="nucleotide sequence ID" value="NZ_CP019344.1"/>
</dbReference>